<keyword evidence="2" id="KW-1185">Reference proteome</keyword>
<dbReference type="Proteomes" id="UP000285112">
    <property type="component" value="Unassembled WGS sequence"/>
</dbReference>
<sequence>MRLGALAITELGRRPRRIAAELSGPLRAAVRGAVTAALDQLDLTQLVIDCVDLDRVAAQLDVEAVIRRVDIVGICRQVVIDIDLPEIIRESTVSMASESVRDVRMRSISADQFVSTWVRRILRPGHADAPPATGSATAAPDDQ</sequence>
<name>A0A419IBN2_9PSEU</name>
<dbReference type="AlphaFoldDB" id="A0A419IBN2"/>
<proteinExistence type="predicted"/>
<organism evidence="1 2">
    <name type="scientific">Amycolatopsis panacis</name>
    <dbReference type="NCBI Taxonomy" id="2340917"/>
    <lineage>
        <taxon>Bacteria</taxon>
        <taxon>Bacillati</taxon>
        <taxon>Actinomycetota</taxon>
        <taxon>Actinomycetes</taxon>
        <taxon>Pseudonocardiales</taxon>
        <taxon>Pseudonocardiaceae</taxon>
        <taxon>Amycolatopsis</taxon>
    </lineage>
</organism>
<evidence type="ECO:0000313" key="1">
    <source>
        <dbReference type="EMBL" id="RJQ92299.1"/>
    </source>
</evidence>
<dbReference type="EMBL" id="QZFV01000010">
    <property type="protein sequence ID" value="RJQ92299.1"/>
    <property type="molecule type" value="Genomic_DNA"/>
</dbReference>
<comment type="caution">
    <text evidence="1">The sequence shown here is derived from an EMBL/GenBank/DDBJ whole genome shotgun (WGS) entry which is preliminary data.</text>
</comment>
<accession>A0A419IBN2</accession>
<evidence type="ECO:0000313" key="2">
    <source>
        <dbReference type="Proteomes" id="UP000285112"/>
    </source>
</evidence>
<gene>
    <name evidence="1" type="ORF">D5S19_00555</name>
</gene>
<reference evidence="1 2" key="1">
    <citation type="submission" date="2018-09" db="EMBL/GenBank/DDBJ databases">
        <title>YIM PH 21725 draft genome.</title>
        <authorList>
            <person name="Miao C."/>
        </authorList>
    </citation>
    <scope>NUCLEOTIDE SEQUENCE [LARGE SCALE GENOMIC DNA]</scope>
    <source>
        <strain evidence="2">YIM PH21725</strain>
    </source>
</reference>
<protein>
    <submittedName>
        <fullName evidence="1">Uncharacterized protein</fullName>
    </submittedName>
</protein>